<feature type="domain" description="BD-FAE-like" evidence="2">
    <location>
        <begin position="144"/>
        <end position="307"/>
    </location>
</feature>
<feature type="signal peptide" evidence="1">
    <location>
        <begin position="1"/>
        <end position="22"/>
    </location>
</feature>
<reference evidence="3 4" key="1">
    <citation type="submission" date="2023-05" db="EMBL/GenBank/DDBJ databases">
        <title>Novel species of genus Flectobacillus isolated from stream in China.</title>
        <authorList>
            <person name="Lu H."/>
        </authorList>
    </citation>
    <scope>NUCLEOTIDE SEQUENCE [LARGE SCALE GENOMIC DNA]</scope>
    <source>
        <strain evidence="3 4">LFS242W</strain>
    </source>
</reference>
<dbReference type="InterPro" id="IPR049492">
    <property type="entry name" value="BD-FAE-like_dom"/>
</dbReference>
<sequence length="510" mass="56059">MKTHLINFCMMVSLAFCSFTSAKPDLSFQAQKYVTQTLTFEGKTFTVRAYENIIYVTNPVDTVYQKMNIYIPEEYFLGKKLNGYTAETAPIFFPNKVGGYMPAQPATLKEMPMGMGSNRSPMNGMPPMGDRRPEGVPAMPQKPSTVVAALSKGYVVASAGARGRTLKGSNGEYTGKAPAAIVDLKAAVRYLKFNDKLMPGDANKIISNGTSAGGAMSALVGATGNNPDYEPYLQLLGAANGTDDVFAVSAYCPITNLDHADMAYEWQFSGYNTYKRGGSMQSKNSDAPSMLSEEQIKVSEQLKTLFPTYVNSLKLKDTKGKLLTLDADGNGSFKDLVINYVIASAQKALNSGKDMSNYSFLKINGNQVTDLDYGAYLSYMERMKTPPAFDALDLSTGENMLFGTSMIDKQHFTEFGQKNSNVKASRVDEVLVKMMNPMYYLGQKNTTNAKHWRIRHGSKDKDTSLAISVILTTALQNKGIDANLEFPWDKPHSGDYDLDELFAWIDGLCK</sequence>
<accession>A0ABT6Z1G3</accession>
<dbReference type="Pfam" id="PF20434">
    <property type="entry name" value="BD-FAE"/>
    <property type="match status" value="1"/>
</dbReference>
<gene>
    <name evidence="3" type="ORF">QM481_10310</name>
</gene>
<proteinExistence type="predicted"/>
<protein>
    <submittedName>
        <fullName evidence="3">Subtype B tannase</fullName>
    </submittedName>
</protein>
<dbReference type="SUPFAM" id="SSF53474">
    <property type="entry name" value="alpha/beta-Hydrolases"/>
    <property type="match status" value="1"/>
</dbReference>
<comment type="caution">
    <text evidence="3">The sequence shown here is derived from an EMBL/GenBank/DDBJ whole genome shotgun (WGS) entry which is preliminary data.</text>
</comment>
<keyword evidence="4" id="KW-1185">Reference proteome</keyword>
<dbReference type="InterPro" id="IPR048124">
    <property type="entry name" value="Tannase_B"/>
</dbReference>
<dbReference type="NCBIfam" id="NF041556">
    <property type="entry name" value="tannase_B"/>
    <property type="match status" value="1"/>
</dbReference>
<evidence type="ECO:0000256" key="1">
    <source>
        <dbReference type="SAM" id="SignalP"/>
    </source>
</evidence>
<feature type="chain" id="PRO_5045644140" evidence="1">
    <location>
        <begin position="23"/>
        <end position="510"/>
    </location>
</feature>
<dbReference type="InterPro" id="IPR029058">
    <property type="entry name" value="AB_hydrolase_fold"/>
</dbReference>
<dbReference type="RefSeq" id="WP_283381689.1">
    <property type="nucleotide sequence ID" value="NZ_JASHIE010000006.1"/>
</dbReference>
<evidence type="ECO:0000313" key="4">
    <source>
        <dbReference type="Proteomes" id="UP001225761"/>
    </source>
</evidence>
<evidence type="ECO:0000313" key="3">
    <source>
        <dbReference type="EMBL" id="MDI9874918.1"/>
    </source>
</evidence>
<dbReference type="Gene3D" id="3.40.50.1820">
    <property type="entry name" value="alpha/beta hydrolase"/>
    <property type="match status" value="1"/>
</dbReference>
<organism evidence="3 4">
    <name type="scientific">Flectobacillus rivi</name>
    <dbReference type="NCBI Taxonomy" id="2984209"/>
    <lineage>
        <taxon>Bacteria</taxon>
        <taxon>Pseudomonadati</taxon>
        <taxon>Bacteroidota</taxon>
        <taxon>Cytophagia</taxon>
        <taxon>Cytophagales</taxon>
        <taxon>Flectobacillaceae</taxon>
        <taxon>Flectobacillus</taxon>
    </lineage>
</organism>
<evidence type="ECO:0000259" key="2">
    <source>
        <dbReference type="Pfam" id="PF20434"/>
    </source>
</evidence>
<dbReference type="EMBL" id="JASHIE010000006">
    <property type="protein sequence ID" value="MDI9874918.1"/>
    <property type="molecule type" value="Genomic_DNA"/>
</dbReference>
<name>A0ABT6Z1G3_9BACT</name>
<keyword evidence="1" id="KW-0732">Signal</keyword>
<dbReference type="Proteomes" id="UP001225761">
    <property type="component" value="Unassembled WGS sequence"/>
</dbReference>